<name>A0AAD2JSI5_ECOLX</name>
<evidence type="ECO:0000313" key="2">
    <source>
        <dbReference type="Proteomes" id="UP001190091"/>
    </source>
</evidence>
<reference evidence="1" key="1">
    <citation type="submission" date="2023-10" db="EMBL/GenBank/DDBJ databases">
        <authorList>
            <person name="Leclercq S."/>
        </authorList>
    </citation>
    <scope>NUCLEOTIDE SEQUENCE</scope>
    <source>
        <strain evidence="1">F848</strain>
    </source>
</reference>
<proteinExistence type="predicted"/>
<comment type="caution">
    <text evidence="1">The sequence shown here is derived from an EMBL/GenBank/DDBJ whole genome shotgun (WGS) entry which is preliminary data.</text>
</comment>
<gene>
    <name evidence="1" type="ORF">FGAF848_39510</name>
</gene>
<accession>A0AAD2JSI5</accession>
<organism evidence="1 2">
    <name type="scientific">Escherichia coli</name>
    <dbReference type="NCBI Taxonomy" id="562"/>
    <lineage>
        <taxon>Bacteria</taxon>
        <taxon>Pseudomonadati</taxon>
        <taxon>Pseudomonadota</taxon>
        <taxon>Gammaproteobacteria</taxon>
        <taxon>Enterobacterales</taxon>
        <taxon>Enterobacteriaceae</taxon>
        <taxon>Escherichia</taxon>
    </lineage>
</organism>
<dbReference type="Proteomes" id="UP001190091">
    <property type="component" value="Unassembled WGS sequence"/>
</dbReference>
<dbReference type="AlphaFoldDB" id="A0AAD2JSI5"/>
<dbReference type="EMBL" id="CAUZHL010000005">
    <property type="protein sequence ID" value="CAK1214058.1"/>
    <property type="molecule type" value="Genomic_DNA"/>
</dbReference>
<protein>
    <submittedName>
        <fullName evidence="1">Uncharacterized protein</fullName>
    </submittedName>
</protein>
<evidence type="ECO:0000313" key="1">
    <source>
        <dbReference type="EMBL" id="CAK1214058.1"/>
    </source>
</evidence>
<sequence>MQTDDDRAAAVGAQRVADIITRMGESHVYREVKGVKRDG</sequence>